<proteinExistence type="predicted"/>
<comment type="caution">
    <text evidence="3">The sequence shown here is derived from an EMBL/GenBank/DDBJ whole genome shotgun (WGS) entry which is preliminary data.</text>
</comment>
<dbReference type="Gene3D" id="2.30.29.30">
    <property type="entry name" value="Pleckstrin-homology domain (PH domain)/Phosphotyrosine-binding domain (PTB)"/>
    <property type="match status" value="1"/>
</dbReference>
<feature type="non-terminal residue" evidence="3">
    <location>
        <position position="167"/>
    </location>
</feature>
<protein>
    <recommendedName>
        <fullName evidence="2">PH domain-containing protein</fullName>
    </recommendedName>
</protein>
<evidence type="ECO:0000313" key="4">
    <source>
        <dbReference type="Proteomes" id="UP000823405"/>
    </source>
</evidence>
<keyword evidence="4" id="KW-1185">Reference proteome</keyword>
<feature type="compositionally biased region" description="Gly residues" evidence="1">
    <location>
        <begin position="141"/>
        <end position="153"/>
    </location>
</feature>
<dbReference type="AlphaFoldDB" id="A0A9P6UHA5"/>
<organism evidence="3 4">
    <name type="scientific">Linnemannia gamsii</name>
    <dbReference type="NCBI Taxonomy" id="64522"/>
    <lineage>
        <taxon>Eukaryota</taxon>
        <taxon>Fungi</taxon>
        <taxon>Fungi incertae sedis</taxon>
        <taxon>Mucoromycota</taxon>
        <taxon>Mortierellomycotina</taxon>
        <taxon>Mortierellomycetes</taxon>
        <taxon>Mortierellales</taxon>
        <taxon>Mortierellaceae</taxon>
        <taxon>Linnemannia</taxon>
    </lineage>
</organism>
<dbReference type="OrthoDB" id="2157866at2759"/>
<sequence length="167" mass="17344">SAMRRVEYQPHGIIPLSTIIDCLQTDPVSKSKQYCLRIVTAKRSFVCCAPDEDTLLQWLDALHVECDRVALEARQEAAEQAASPTSAGTGTGAGDAAGGLTRVDRPGPVSPTASVPVHNSSSTMTTTTNQIRKVMSLESGVGPGSHVGGGGDGFQVQSVPATPMPVA</sequence>
<accession>A0A9P6UHA5</accession>
<evidence type="ECO:0000313" key="3">
    <source>
        <dbReference type="EMBL" id="KAG0302229.1"/>
    </source>
</evidence>
<feature type="compositionally biased region" description="Low complexity" evidence="1">
    <location>
        <begin position="78"/>
        <end position="88"/>
    </location>
</feature>
<reference evidence="3" key="1">
    <citation type="journal article" date="2020" name="Fungal Divers.">
        <title>Resolving the Mortierellaceae phylogeny through synthesis of multi-gene phylogenetics and phylogenomics.</title>
        <authorList>
            <person name="Vandepol N."/>
            <person name="Liber J."/>
            <person name="Desiro A."/>
            <person name="Na H."/>
            <person name="Kennedy M."/>
            <person name="Barry K."/>
            <person name="Grigoriev I.V."/>
            <person name="Miller A.N."/>
            <person name="O'Donnell K."/>
            <person name="Stajich J.E."/>
            <person name="Bonito G."/>
        </authorList>
    </citation>
    <scope>NUCLEOTIDE SEQUENCE</scope>
    <source>
        <strain evidence="3">NVP60</strain>
    </source>
</reference>
<dbReference type="InterPro" id="IPR001849">
    <property type="entry name" value="PH_domain"/>
</dbReference>
<evidence type="ECO:0000256" key="1">
    <source>
        <dbReference type="SAM" id="MobiDB-lite"/>
    </source>
</evidence>
<dbReference type="Proteomes" id="UP000823405">
    <property type="component" value="Unassembled WGS sequence"/>
</dbReference>
<feature type="region of interest" description="Disordered" evidence="1">
    <location>
        <begin position="77"/>
        <end position="167"/>
    </location>
</feature>
<gene>
    <name evidence="3" type="ORF">BGZ97_002444</name>
</gene>
<name>A0A9P6UHA5_9FUNG</name>
<evidence type="ECO:0000259" key="2">
    <source>
        <dbReference type="PROSITE" id="PS50003"/>
    </source>
</evidence>
<dbReference type="PROSITE" id="PS50003">
    <property type="entry name" value="PH_DOMAIN"/>
    <property type="match status" value="1"/>
</dbReference>
<feature type="domain" description="PH" evidence="2">
    <location>
        <begin position="1"/>
        <end position="67"/>
    </location>
</feature>
<dbReference type="SUPFAM" id="SSF50729">
    <property type="entry name" value="PH domain-like"/>
    <property type="match status" value="1"/>
</dbReference>
<dbReference type="EMBL" id="JAAAIN010001536">
    <property type="protein sequence ID" value="KAG0302229.1"/>
    <property type="molecule type" value="Genomic_DNA"/>
</dbReference>
<dbReference type="InterPro" id="IPR011993">
    <property type="entry name" value="PH-like_dom_sf"/>
</dbReference>